<keyword evidence="3" id="KW-0804">Transcription</keyword>
<organism evidence="5 6">
    <name type="scientific">Aquamicrobium lusatiense</name>
    <dbReference type="NCBI Taxonomy" id="89772"/>
    <lineage>
        <taxon>Bacteria</taxon>
        <taxon>Pseudomonadati</taxon>
        <taxon>Pseudomonadota</taxon>
        <taxon>Alphaproteobacteria</taxon>
        <taxon>Hyphomicrobiales</taxon>
        <taxon>Phyllobacteriaceae</taxon>
        <taxon>Aquamicrobium</taxon>
    </lineage>
</organism>
<keyword evidence="6" id="KW-1185">Reference proteome</keyword>
<feature type="domain" description="HTH gntR-type" evidence="4">
    <location>
        <begin position="7"/>
        <end position="75"/>
    </location>
</feature>
<dbReference type="InterPro" id="IPR036388">
    <property type="entry name" value="WH-like_DNA-bd_sf"/>
</dbReference>
<evidence type="ECO:0000256" key="3">
    <source>
        <dbReference type="ARBA" id="ARBA00023163"/>
    </source>
</evidence>
<comment type="caution">
    <text evidence="5">The sequence shown here is derived from an EMBL/GenBank/DDBJ whole genome shotgun (WGS) entry which is preliminary data.</text>
</comment>
<dbReference type="EMBL" id="JACHEU010000001">
    <property type="protein sequence ID" value="MBB6013246.1"/>
    <property type="molecule type" value="Genomic_DNA"/>
</dbReference>
<gene>
    <name evidence="5" type="ORF">HNR59_002591</name>
</gene>
<dbReference type="Gene3D" id="1.10.10.10">
    <property type="entry name" value="Winged helix-like DNA-binding domain superfamily/Winged helix DNA-binding domain"/>
    <property type="match status" value="1"/>
</dbReference>
<dbReference type="InterPro" id="IPR000524">
    <property type="entry name" value="Tscrpt_reg_HTH_GntR"/>
</dbReference>
<dbReference type="SMART" id="SM00895">
    <property type="entry name" value="FCD"/>
    <property type="match status" value="1"/>
</dbReference>
<dbReference type="AlphaFoldDB" id="A0A7W9VW07"/>
<proteinExistence type="predicted"/>
<keyword evidence="1" id="KW-0805">Transcription regulation</keyword>
<evidence type="ECO:0000256" key="2">
    <source>
        <dbReference type="ARBA" id="ARBA00023125"/>
    </source>
</evidence>
<evidence type="ECO:0000313" key="5">
    <source>
        <dbReference type="EMBL" id="MBB6013246.1"/>
    </source>
</evidence>
<accession>A0A7W9VW07</accession>
<dbReference type="Pfam" id="PF07729">
    <property type="entry name" value="FCD"/>
    <property type="match status" value="1"/>
</dbReference>
<dbReference type="InterPro" id="IPR036390">
    <property type="entry name" value="WH_DNA-bd_sf"/>
</dbReference>
<name>A0A7W9VW07_9HYPH</name>
<dbReference type="PROSITE" id="PS50949">
    <property type="entry name" value="HTH_GNTR"/>
    <property type="match status" value="1"/>
</dbReference>
<dbReference type="SUPFAM" id="SSF48008">
    <property type="entry name" value="GntR ligand-binding domain-like"/>
    <property type="match status" value="1"/>
</dbReference>
<evidence type="ECO:0000259" key="4">
    <source>
        <dbReference type="PROSITE" id="PS50949"/>
    </source>
</evidence>
<dbReference type="CDD" id="cd07377">
    <property type="entry name" value="WHTH_GntR"/>
    <property type="match status" value="1"/>
</dbReference>
<dbReference type="InterPro" id="IPR011711">
    <property type="entry name" value="GntR_C"/>
</dbReference>
<dbReference type="PANTHER" id="PTHR43537">
    <property type="entry name" value="TRANSCRIPTIONAL REGULATOR, GNTR FAMILY"/>
    <property type="match status" value="1"/>
</dbReference>
<reference evidence="5 6" key="1">
    <citation type="submission" date="2020-08" db="EMBL/GenBank/DDBJ databases">
        <title>Genomic Encyclopedia of Type Strains, Phase IV (KMG-IV): sequencing the most valuable type-strain genomes for metagenomic binning, comparative biology and taxonomic classification.</title>
        <authorList>
            <person name="Goeker M."/>
        </authorList>
    </citation>
    <scope>NUCLEOTIDE SEQUENCE [LARGE SCALE GENOMIC DNA]</scope>
    <source>
        <strain evidence="5 6">DSM 11099</strain>
    </source>
</reference>
<dbReference type="PANTHER" id="PTHR43537:SF47">
    <property type="entry name" value="REGULATORY PROTEIN GNTR HTH"/>
    <property type="match status" value="1"/>
</dbReference>
<dbReference type="SUPFAM" id="SSF46785">
    <property type="entry name" value="Winged helix' DNA-binding domain"/>
    <property type="match status" value="1"/>
</dbReference>
<dbReference type="GO" id="GO:0003677">
    <property type="term" value="F:DNA binding"/>
    <property type="evidence" value="ECO:0007669"/>
    <property type="project" value="UniProtKB-KW"/>
</dbReference>
<dbReference type="SMART" id="SM00345">
    <property type="entry name" value="HTH_GNTR"/>
    <property type="match status" value="1"/>
</dbReference>
<sequence>MKQVARTNLTDSAAESLRSQISGGRWAVGERIPNEAMLMETLGVSRGTVREAVRVLVSQGLLETRQGSGTYVLATSDPAATLDRVRQTCLRDQWEARALLDVEAARLAALRHTPDDIARLRRLLAERSNVAAVGREAFVKRDLAFHRAVVEASGNQAMVEIYDFFTAAITDVIQSTLSGHLPEPDDRAHAEIVEAIASGDPDRAAASVRVFMAPVLLQIDRLLSQ</sequence>
<dbReference type="PRINTS" id="PR00035">
    <property type="entry name" value="HTHGNTR"/>
</dbReference>
<keyword evidence="2 5" id="KW-0238">DNA-binding</keyword>
<evidence type="ECO:0000256" key="1">
    <source>
        <dbReference type="ARBA" id="ARBA00023015"/>
    </source>
</evidence>
<protein>
    <submittedName>
        <fullName evidence="5">DNA-binding FadR family transcriptional regulator</fullName>
    </submittedName>
</protein>
<dbReference type="Gene3D" id="1.20.120.530">
    <property type="entry name" value="GntR ligand-binding domain-like"/>
    <property type="match status" value="1"/>
</dbReference>
<dbReference type="Proteomes" id="UP000533306">
    <property type="component" value="Unassembled WGS sequence"/>
</dbReference>
<dbReference type="GO" id="GO:0003700">
    <property type="term" value="F:DNA-binding transcription factor activity"/>
    <property type="evidence" value="ECO:0007669"/>
    <property type="project" value="InterPro"/>
</dbReference>
<dbReference type="InterPro" id="IPR008920">
    <property type="entry name" value="TF_FadR/GntR_C"/>
</dbReference>
<dbReference type="RefSeq" id="WP_183830844.1">
    <property type="nucleotide sequence ID" value="NZ_JACHEU010000001.1"/>
</dbReference>
<dbReference type="Pfam" id="PF00392">
    <property type="entry name" value="GntR"/>
    <property type="match status" value="1"/>
</dbReference>
<evidence type="ECO:0000313" key="6">
    <source>
        <dbReference type="Proteomes" id="UP000533306"/>
    </source>
</evidence>